<comment type="caution">
    <text evidence="1">The sequence shown here is derived from an EMBL/GenBank/DDBJ whole genome shotgun (WGS) entry which is preliminary data.</text>
</comment>
<sequence length="96" mass="11014">MIIAIEPKDINSFALPRHVAWLSIMLRLQLHLHLAIIVLYHDRVRDILLGETHSMVDDQMFDLVSPQDILAPEEVTSDSVSNLRILRGKIPQHPFV</sequence>
<organism evidence="1 2">
    <name type="scientific">Pseudocercospora musae</name>
    <dbReference type="NCBI Taxonomy" id="113226"/>
    <lineage>
        <taxon>Eukaryota</taxon>
        <taxon>Fungi</taxon>
        <taxon>Dikarya</taxon>
        <taxon>Ascomycota</taxon>
        <taxon>Pezizomycotina</taxon>
        <taxon>Dothideomycetes</taxon>
        <taxon>Dothideomycetidae</taxon>
        <taxon>Mycosphaerellales</taxon>
        <taxon>Mycosphaerellaceae</taxon>
        <taxon>Pseudocercospora</taxon>
    </lineage>
</organism>
<evidence type="ECO:0000313" key="2">
    <source>
        <dbReference type="Proteomes" id="UP000073492"/>
    </source>
</evidence>
<name>A0A139IKR6_9PEZI</name>
<protein>
    <submittedName>
        <fullName evidence="1">Uncharacterized protein</fullName>
    </submittedName>
</protein>
<dbReference type="EMBL" id="LFZO01000062">
    <property type="protein sequence ID" value="KXT15280.1"/>
    <property type="molecule type" value="Genomic_DNA"/>
</dbReference>
<reference evidence="1 2" key="1">
    <citation type="submission" date="2015-07" db="EMBL/GenBank/DDBJ databases">
        <title>Comparative genomics of the Sigatoka disease complex on banana suggests a link between parallel evolutionary changes in Pseudocercospora fijiensis and Pseudocercospora eumusae and increased virulence on the banana host.</title>
        <authorList>
            <person name="Chang T.-C."/>
            <person name="Salvucci A."/>
            <person name="Crous P.W."/>
            <person name="Stergiopoulos I."/>
        </authorList>
    </citation>
    <scope>NUCLEOTIDE SEQUENCE [LARGE SCALE GENOMIC DNA]</scope>
    <source>
        <strain evidence="1 2">CBS 116634</strain>
    </source>
</reference>
<evidence type="ECO:0000313" key="1">
    <source>
        <dbReference type="EMBL" id="KXT15280.1"/>
    </source>
</evidence>
<dbReference type="AlphaFoldDB" id="A0A139IKR6"/>
<accession>A0A139IKR6</accession>
<keyword evidence="2" id="KW-1185">Reference proteome</keyword>
<proteinExistence type="predicted"/>
<gene>
    <name evidence="1" type="ORF">AC579_4830</name>
</gene>
<dbReference type="Proteomes" id="UP000073492">
    <property type="component" value="Unassembled WGS sequence"/>
</dbReference>